<dbReference type="AlphaFoldDB" id="A0A1I0D114"/>
<dbReference type="OrthoDB" id="2082986at2"/>
<reference evidence="3" key="2">
    <citation type="submission" date="2016-10" db="EMBL/GenBank/DDBJ databases">
        <authorList>
            <person name="Varghese N."/>
            <person name="Submissions S."/>
        </authorList>
    </citation>
    <scope>NUCLEOTIDE SEQUENCE [LARGE SCALE GENOMIC DNA]</scope>
    <source>
        <strain evidence="3">DSM 1551</strain>
    </source>
</reference>
<protein>
    <submittedName>
        <fullName evidence="2">Uncharacterized protein</fullName>
    </submittedName>
</protein>
<dbReference type="EMBL" id="BLMI01000297">
    <property type="protein sequence ID" value="GFI42308.1"/>
    <property type="molecule type" value="Genomic_DNA"/>
</dbReference>
<evidence type="ECO:0000313" key="2">
    <source>
        <dbReference type="EMBL" id="SET25090.1"/>
    </source>
</evidence>
<keyword evidence="3" id="KW-1185">Reference proteome</keyword>
<evidence type="ECO:0000313" key="3">
    <source>
        <dbReference type="Proteomes" id="UP000198558"/>
    </source>
</evidence>
<dbReference type="Proteomes" id="UP000198558">
    <property type="component" value="Unassembled WGS sequence"/>
</dbReference>
<accession>A0A1I0D114</accession>
<sequence length="126" mass="14635">MSDNEQQIYMQISNKIKEKYLDAQITNQKLSINQTKYPAVSIVLTNNSVLSQYSTFDQIESVCNEVFEFEVANSHESGMSDVKAILMIIDEQMNEFGYLRIQQGLIEDKEINDIRRLAKYEKLITK</sequence>
<dbReference type="GeneID" id="78287696"/>
<dbReference type="Proteomes" id="UP000490821">
    <property type="component" value="Unassembled WGS sequence"/>
</dbReference>
<gene>
    <name evidence="1" type="ORF">IMSAGC017_02355</name>
    <name evidence="2" type="ORF">SAMN04489758_10476</name>
</gene>
<name>A0A1I0D114_9FIRM</name>
<evidence type="ECO:0000313" key="4">
    <source>
        <dbReference type="Proteomes" id="UP000490821"/>
    </source>
</evidence>
<proteinExistence type="predicted"/>
<reference evidence="1 4" key="3">
    <citation type="journal article" date="2020" name="Microbiome">
        <title>Single-cell genomics of uncultured bacteria reveals dietary fiber responders in the mouse gut microbiota.</title>
        <authorList>
            <person name="Chijiiwa R."/>
            <person name="Hosokawa M."/>
            <person name="Kogawa M."/>
            <person name="Nishikawa Y."/>
            <person name="Ide K."/>
            <person name="Sakanashi C."/>
            <person name="Takahashi K."/>
            <person name="Takeyama H."/>
        </authorList>
    </citation>
    <scope>NUCLEOTIDE SEQUENCE [LARGE SCALE GENOMIC DNA]</scope>
    <source>
        <strain evidence="1">IMSAGC_017</strain>
    </source>
</reference>
<organism evidence="2 3">
    <name type="scientific">Thomasclavelia cocleata</name>
    <dbReference type="NCBI Taxonomy" id="69824"/>
    <lineage>
        <taxon>Bacteria</taxon>
        <taxon>Bacillati</taxon>
        <taxon>Bacillota</taxon>
        <taxon>Erysipelotrichia</taxon>
        <taxon>Erysipelotrichales</taxon>
        <taxon>Coprobacillaceae</taxon>
        <taxon>Thomasclavelia</taxon>
    </lineage>
</organism>
<dbReference type="EMBL" id="FOIN01000004">
    <property type="protein sequence ID" value="SET25090.1"/>
    <property type="molecule type" value="Genomic_DNA"/>
</dbReference>
<evidence type="ECO:0000313" key="1">
    <source>
        <dbReference type="EMBL" id="GFI42308.1"/>
    </source>
</evidence>
<dbReference type="RefSeq" id="WP_092352473.1">
    <property type="nucleotide sequence ID" value="NZ_BLMI01000297.1"/>
</dbReference>
<reference evidence="2" key="1">
    <citation type="submission" date="2016-10" db="EMBL/GenBank/DDBJ databases">
        <authorList>
            <person name="de Groot N.N."/>
        </authorList>
    </citation>
    <scope>NUCLEOTIDE SEQUENCE [LARGE SCALE GENOMIC DNA]</scope>
    <source>
        <strain evidence="2">DSM 1551</strain>
    </source>
</reference>